<keyword evidence="4" id="KW-1185">Reference proteome</keyword>
<dbReference type="AlphaFoldDB" id="A0A1L3ZSX3"/>
<sequence>MTTSHPNFAGKRVLVTGASRGVGAATAKAFARLGATAILTARSADKLEAIAEEIRSEGGCAEVRPADLSTREACRSLALACGEVDVLINNASETSSTFQSVLKRDDAFWDLSQALCFLAPLTLMQELVPGMIERGQGVVLNISSMAAQQPVPYRAPYSIYKGALETLSKVAGLELAAQRTGVRVNAVALGATDTEALAESCGPDLDVRAVVEKTSPLGRAIAVEEVADFCVYLASDSAAPILGTVLNIDGGMTAGSYSFVGSYGSADAGAN</sequence>
<evidence type="ECO:0000313" key="3">
    <source>
        <dbReference type="EMBL" id="API58718.1"/>
    </source>
</evidence>
<dbReference type="PRINTS" id="PR00081">
    <property type="entry name" value="GDHRDH"/>
</dbReference>
<comment type="similarity">
    <text evidence="1">Belongs to the short-chain dehydrogenases/reductases (SDR) family.</text>
</comment>
<name>A0A1L3ZSX3_9SPHN</name>
<dbReference type="InterPro" id="IPR036291">
    <property type="entry name" value="NAD(P)-bd_dom_sf"/>
</dbReference>
<dbReference type="KEGG" id="sphj:BSL82_04825"/>
<dbReference type="PANTHER" id="PTHR43477:SF1">
    <property type="entry name" value="DIHYDROANTICAPSIN 7-DEHYDROGENASE"/>
    <property type="match status" value="1"/>
</dbReference>
<dbReference type="SUPFAM" id="SSF51735">
    <property type="entry name" value="NAD(P)-binding Rossmann-fold domains"/>
    <property type="match status" value="1"/>
</dbReference>
<evidence type="ECO:0000256" key="2">
    <source>
        <dbReference type="ARBA" id="ARBA00023002"/>
    </source>
</evidence>
<organism evidence="3 4">
    <name type="scientific">Tardibacter chloracetimidivorans</name>
    <dbReference type="NCBI Taxonomy" id="1921510"/>
    <lineage>
        <taxon>Bacteria</taxon>
        <taxon>Pseudomonadati</taxon>
        <taxon>Pseudomonadota</taxon>
        <taxon>Alphaproteobacteria</taxon>
        <taxon>Sphingomonadales</taxon>
        <taxon>Sphingomonadaceae</taxon>
        <taxon>Tardibacter</taxon>
    </lineage>
</organism>
<dbReference type="OrthoDB" id="8959163at2"/>
<dbReference type="GO" id="GO:0016491">
    <property type="term" value="F:oxidoreductase activity"/>
    <property type="evidence" value="ECO:0007669"/>
    <property type="project" value="UniProtKB-KW"/>
</dbReference>
<evidence type="ECO:0008006" key="5">
    <source>
        <dbReference type="Google" id="ProtNLM"/>
    </source>
</evidence>
<accession>A0A1L3ZSX3</accession>
<dbReference type="PANTHER" id="PTHR43477">
    <property type="entry name" value="DIHYDROANTICAPSIN 7-DEHYDROGENASE"/>
    <property type="match status" value="1"/>
</dbReference>
<dbReference type="Gene3D" id="3.40.50.720">
    <property type="entry name" value="NAD(P)-binding Rossmann-like Domain"/>
    <property type="match status" value="1"/>
</dbReference>
<evidence type="ECO:0000256" key="1">
    <source>
        <dbReference type="ARBA" id="ARBA00006484"/>
    </source>
</evidence>
<dbReference type="RefSeq" id="WP_072596274.1">
    <property type="nucleotide sequence ID" value="NZ_CP018221.1"/>
</dbReference>
<dbReference type="EMBL" id="CP018221">
    <property type="protein sequence ID" value="API58718.1"/>
    <property type="molecule type" value="Genomic_DNA"/>
</dbReference>
<reference evidence="4" key="1">
    <citation type="submission" date="2016-11" db="EMBL/GenBank/DDBJ databases">
        <title>Complete Genome Sequence of alachlor-degrading Sphingomonas sp. strain JJ-A5.</title>
        <authorList>
            <person name="Lee H."/>
            <person name="Ka J.-O."/>
        </authorList>
    </citation>
    <scope>NUCLEOTIDE SEQUENCE [LARGE SCALE GENOMIC DNA]</scope>
    <source>
        <strain evidence="4">JJ-A5</strain>
    </source>
</reference>
<dbReference type="InterPro" id="IPR051122">
    <property type="entry name" value="SDR_DHRS6-like"/>
</dbReference>
<protein>
    <recommendedName>
        <fullName evidence="5">Short-chain dehydrogenase</fullName>
    </recommendedName>
</protein>
<dbReference type="STRING" id="1921510.BSL82_04825"/>
<dbReference type="InterPro" id="IPR002347">
    <property type="entry name" value="SDR_fam"/>
</dbReference>
<dbReference type="PRINTS" id="PR00080">
    <property type="entry name" value="SDRFAMILY"/>
</dbReference>
<dbReference type="CDD" id="cd05233">
    <property type="entry name" value="SDR_c"/>
    <property type="match status" value="1"/>
</dbReference>
<dbReference type="Proteomes" id="UP000182063">
    <property type="component" value="Chromosome"/>
</dbReference>
<keyword evidence="2" id="KW-0560">Oxidoreductase</keyword>
<evidence type="ECO:0000313" key="4">
    <source>
        <dbReference type="Proteomes" id="UP000182063"/>
    </source>
</evidence>
<proteinExistence type="inferred from homology"/>
<dbReference type="Pfam" id="PF13561">
    <property type="entry name" value="adh_short_C2"/>
    <property type="match status" value="1"/>
</dbReference>
<gene>
    <name evidence="3" type="ORF">BSL82_04825</name>
</gene>